<comment type="caution">
    <text evidence="2">The sequence shown here is derived from an EMBL/GenBank/DDBJ whole genome shotgun (WGS) entry which is preliminary data.</text>
</comment>
<feature type="region of interest" description="Disordered" evidence="1">
    <location>
        <begin position="49"/>
        <end position="111"/>
    </location>
</feature>
<keyword evidence="3" id="KW-1185">Reference proteome</keyword>
<reference evidence="2 3" key="1">
    <citation type="journal article" date="2019" name="Int. J. Syst. Evol. Microbiol.">
        <title>The Global Catalogue of Microorganisms (GCM) 10K type strain sequencing project: providing services to taxonomists for standard genome sequencing and annotation.</title>
        <authorList>
            <consortium name="The Broad Institute Genomics Platform"/>
            <consortium name="The Broad Institute Genome Sequencing Center for Infectious Disease"/>
            <person name="Wu L."/>
            <person name="Ma J."/>
        </authorList>
    </citation>
    <scope>NUCLEOTIDE SEQUENCE [LARGE SCALE GENOMIC DNA]</scope>
    <source>
        <strain evidence="2 3">JCM 5052</strain>
    </source>
</reference>
<proteinExistence type="predicted"/>
<gene>
    <name evidence="2" type="ORF">GCM10010390_43830</name>
</gene>
<evidence type="ECO:0000256" key="1">
    <source>
        <dbReference type="SAM" id="MobiDB-lite"/>
    </source>
</evidence>
<dbReference type="Proteomes" id="UP001501576">
    <property type="component" value="Unassembled WGS sequence"/>
</dbReference>
<sequence length="136" mass="14552">MGCSEGTAPRVVEDLGIVEGDAVQEAAELLGVDPVRALDRVGPTRPVSQVGRELRGCGSVRPRTARSGTEPAMWDRALMAQQERRHHAAFDPPSAPLPRTVGERSIGGSAAHRPVRSVVDTPGRHIYVKYTPRLGG</sequence>
<evidence type="ECO:0000313" key="2">
    <source>
        <dbReference type="EMBL" id="GAA0537172.1"/>
    </source>
</evidence>
<name>A0ABN1D8G6_9ACTN</name>
<organism evidence="2 3">
    <name type="scientific">Streptomyces mordarskii</name>
    <dbReference type="NCBI Taxonomy" id="1226758"/>
    <lineage>
        <taxon>Bacteria</taxon>
        <taxon>Bacillati</taxon>
        <taxon>Actinomycetota</taxon>
        <taxon>Actinomycetes</taxon>
        <taxon>Kitasatosporales</taxon>
        <taxon>Streptomycetaceae</taxon>
        <taxon>Streptomyces</taxon>
    </lineage>
</organism>
<evidence type="ECO:0000313" key="3">
    <source>
        <dbReference type="Proteomes" id="UP001501576"/>
    </source>
</evidence>
<protein>
    <submittedName>
        <fullName evidence="2">Uncharacterized protein</fullName>
    </submittedName>
</protein>
<dbReference type="EMBL" id="BAAABZ010000044">
    <property type="protein sequence ID" value="GAA0537172.1"/>
    <property type="molecule type" value="Genomic_DNA"/>
</dbReference>
<accession>A0ABN1D8G6</accession>